<dbReference type="OrthoDB" id="5068804at2759"/>
<dbReference type="EMBL" id="KZ678774">
    <property type="protein sequence ID" value="PSR75355.1"/>
    <property type="molecule type" value="Genomic_DNA"/>
</dbReference>
<dbReference type="Proteomes" id="UP000241462">
    <property type="component" value="Unassembled WGS sequence"/>
</dbReference>
<dbReference type="AlphaFoldDB" id="A0A2T2ZSQ2"/>
<evidence type="ECO:0000313" key="1">
    <source>
        <dbReference type="EMBL" id="PSR75355.1"/>
    </source>
</evidence>
<dbReference type="InParanoid" id="A0A2T2ZSQ2"/>
<organism evidence="1 2">
    <name type="scientific">Coniella lustricola</name>
    <dbReference type="NCBI Taxonomy" id="2025994"/>
    <lineage>
        <taxon>Eukaryota</taxon>
        <taxon>Fungi</taxon>
        <taxon>Dikarya</taxon>
        <taxon>Ascomycota</taxon>
        <taxon>Pezizomycotina</taxon>
        <taxon>Sordariomycetes</taxon>
        <taxon>Sordariomycetidae</taxon>
        <taxon>Diaporthales</taxon>
        <taxon>Schizoparmaceae</taxon>
        <taxon>Coniella</taxon>
    </lineage>
</organism>
<evidence type="ECO:0000313" key="2">
    <source>
        <dbReference type="Proteomes" id="UP000241462"/>
    </source>
</evidence>
<protein>
    <submittedName>
        <fullName evidence="1">Uncharacterized protein</fullName>
    </submittedName>
</protein>
<accession>A0A2T2ZSQ2</accession>
<reference evidence="1 2" key="1">
    <citation type="journal article" date="2018" name="Mycol. Prog.">
        <title>Coniella lustricola, a new species from submerged detritus.</title>
        <authorList>
            <person name="Raudabaugh D.B."/>
            <person name="Iturriaga T."/>
            <person name="Carver A."/>
            <person name="Mondo S."/>
            <person name="Pangilinan J."/>
            <person name="Lipzen A."/>
            <person name="He G."/>
            <person name="Amirebrahimi M."/>
            <person name="Grigoriev I.V."/>
            <person name="Miller A.N."/>
        </authorList>
    </citation>
    <scope>NUCLEOTIDE SEQUENCE [LARGE SCALE GENOMIC DNA]</scope>
    <source>
        <strain evidence="1 2">B22-T-1</strain>
    </source>
</reference>
<proteinExistence type="predicted"/>
<dbReference type="STRING" id="2025994.A0A2T2ZSQ2"/>
<sequence>MSTFEAVDEILQDVRKYGVYIPNGDDEELGTQIMKMRVETEVELLEAQLEFFEANIIDHPVLFPVLKCFRKPCLGGIMSMSSKLTGIYTMTKKRDDNKKPPIVLRLDFWEKNSQVVYWKGSHEASLKLKPSSTPFFEVDPVDLNNVCPESAITECFSNGGFTISHHGTAYQITKGLITGFYISEEEIVSRWAGFKLPAKESYKKIIASIREAGVEVKVEWCPVKNEVPSVQDVVRGDAPLPSK</sequence>
<gene>
    <name evidence="1" type="ORF">BD289DRAFT_447815</name>
</gene>
<name>A0A2T2ZSQ2_9PEZI</name>
<keyword evidence="2" id="KW-1185">Reference proteome</keyword>